<reference evidence="1 2" key="1">
    <citation type="submission" date="2018-06" db="EMBL/GenBank/DDBJ databases">
        <title>Comparative genomics reveals the genomic features of Rhizophagus irregularis, R. cerebriforme, R. diaphanum and Gigaspora rosea, and their symbiotic lifestyle signature.</title>
        <authorList>
            <person name="Morin E."/>
            <person name="San Clemente H."/>
            <person name="Chen E.C.H."/>
            <person name="De La Providencia I."/>
            <person name="Hainaut M."/>
            <person name="Kuo A."/>
            <person name="Kohler A."/>
            <person name="Murat C."/>
            <person name="Tang N."/>
            <person name="Roy S."/>
            <person name="Loubradou J."/>
            <person name="Henrissat B."/>
            <person name="Grigoriev I.V."/>
            <person name="Corradi N."/>
            <person name="Roux C."/>
            <person name="Martin F.M."/>
        </authorList>
    </citation>
    <scope>NUCLEOTIDE SEQUENCE [LARGE SCALE GENOMIC DNA]</scope>
    <source>
        <strain evidence="1 2">DAOM 194757</strain>
    </source>
</reference>
<dbReference type="GO" id="GO:0046872">
    <property type="term" value="F:metal ion binding"/>
    <property type="evidence" value="ECO:0007669"/>
    <property type="project" value="InterPro"/>
</dbReference>
<protein>
    <submittedName>
        <fullName evidence="1">Metallo-dependent phosphatase-like protein</fullName>
    </submittedName>
</protein>
<name>A0A397UDH5_9GLOM</name>
<dbReference type="AlphaFoldDB" id="A0A397UDH5"/>
<gene>
    <name evidence="1" type="ORF">C2G38_2213824</name>
</gene>
<dbReference type="GO" id="GO:0009166">
    <property type="term" value="P:nucleotide catabolic process"/>
    <property type="evidence" value="ECO:0007669"/>
    <property type="project" value="InterPro"/>
</dbReference>
<proteinExistence type="predicted"/>
<dbReference type="InterPro" id="IPR006179">
    <property type="entry name" value="5_nucleotidase/apyrase"/>
</dbReference>
<dbReference type="Proteomes" id="UP000266673">
    <property type="component" value="Unassembled WGS sequence"/>
</dbReference>
<accession>A0A397UDH5</accession>
<dbReference type="InterPro" id="IPR006146">
    <property type="entry name" value="5'-Nucleotdase_CS"/>
</dbReference>
<dbReference type="PANTHER" id="PTHR11575">
    <property type="entry name" value="5'-NUCLEOTIDASE-RELATED"/>
    <property type="match status" value="1"/>
</dbReference>
<evidence type="ECO:0000313" key="1">
    <source>
        <dbReference type="EMBL" id="RIB07661.1"/>
    </source>
</evidence>
<keyword evidence="2" id="KW-1185">Reference proteome</keyword>
<dbReference type="Gene3D" id="3.60.21.10">
    <property type="match status" value="2"/>
</dbReference>
<sequence>MKNLLGYNITTIGNHEFNNGPEIHAAHFEQLSMPIVCANINTTLNPLLGSYIKPYHIFEEYSLAVIVDTNSIIEGPYPTIVKNAEGEDTLIVQAFWSGKYVGHLDISFNKVGKLVAYSGEPILIDQSITQDLGLANLVSQRRSPFDKYTKIIIGNAIDAFDQMSDRRMYNWELDRGPVNLVLSTNISSKSKANSSILNNIKLLPYPDLGLITFDTENKILTSYILEQKNIIPYLDGRIQDIAILNK</sequence>
<evidence type="ECO:0000313" key="2">
    <source>
        <dbReference type="Proteomes" id="UP000266673"/>
    </source>
</evidence>
<dbReference type="GO" id="GO:0000166">
    <property type="term" value="F:nucleotide binding"/>
    <property type="evidence" value="ECO:0007669"/>
    <property type="project" value="InterPro"/>
</dbReference>
<dbReference type="InterPro" id="IPR029052">
    <property type="entry name" value="Metallo-depent_PP-like"/>
</dbReference>
<dbReference type="GO" id="GO:0016788">
    <property type="term" value="F:hydrolase activity, acting on ester bonds"/>
    <property type="evidence" value="ECO:0007669"/>
    <property type="project" value="InterPro"/>
</dbReference>
<dbReference type="EMBL" id="QKWP01001622">
    <property type="protein sequence ID" value="RIB07661.1"/>
    <property type="molecule type" value="Genomic_DNA"/>
</dbReference>
<dbReference type="SUPFAM" id="SSF56300">
    <property type="entry name" value="Metallo-dependent phosphatases"/>
    <property type="match status" value="1"/>
</dbReference>
<dbReference type="STRING" id="44941.A0A397UDH5"/>
<organism evidence="1 2">
    <name type="scientific">Gigaspora rosea</name>
    <dbReference type="NCBI Taxonomy" id="44941"/>
    <lineage>
        <taxon>Eukaryota</taxon>
        <taxon>Fungi</taxon>
        <taxon>Fungi incertae sedis</taxon>
        <taxon>Mucoromycota</taxon>
        <taxon>Glomeromycotina</taxon>
        <taxon>Glomeromycetes</taxon>
        <taxon>Diversisporales</taxon>
        <taxon>Gigasporaceae</taxon>
        <taxon>Gigaspora</taxon>
    </lineage>
</organism>
<dbReference type="PROSITE" id="PS00786">
    <property type="entry name" value="5_NUCLEOTIDASE_2"/>
    <property type="match status" value="1"/>
</dbReference>
<dbReference type="PANTHER" id="PTHR11575:SF24">
    <property type="entry name" value="5'-NUCLEOTIDASE"/>
    <property type="match status" value="1"/>
</dbReference>
<comment type="caution">
    <text evidence="1">The sequence shown here is derived from an EMBL/GenBank/DDBJ whole genome shotgun (WGS) entry which is preliminary data.</text>
</comment>
<dbReference type="OrthoDB" id="10252235at2759"/>